<proteinExistence type="predicted"/>
<dbReference type="AlphaFoldDB" id="A0A345HRS5"/>
<gene>
    <name evidence="2" type="ORF">DVK44_19035</name>
</gene>
<feature type="transmembrane region" description="Helical" evidence="1">
    <location>
        <begin position="177"/>
        <end position="195"/>
    </location>
</feature>
<organism evidence="2 3">
    <name type="scientific">Streptomyces paludis</name>
    <dbReference type="NCBI Taxonomy" id="2282738"/>
    <lineage>
        <taxon>Bacteria</taxon>
        <taxon>Bacillati</taxon>
        <taxon>Actinomycetota</taxon>
        <taxon>Actinomycetes</taxon>
        <taxon>Kitasatosporales</taxon>
        <taxon>Streptomycetaceae</taxon>
        <taxon>Streptomyces</taxon>
    </lineage>
</organism>
<feature type="transmembrane region" description="Helical" evidence="1">
    <location>
        <begin position="32"/>
        <end position="54"/>
    </location>
</feature>
<evidence type="ECO:0000313" key="3">
    <source>
        <dbReference type="Proteomes" id="UP000253868"/>
    </source>
</evidence>
<sequence>MHAARTLPLLCGVALGVTVCAVPVVFSLRLDLGAAAVLLHLTAVLGGLGLAFLLDDPATATTAMCPSPWWLRRSLRITTGLLALTPAWILNTALVHHALPPDTRPALPRGDLAVEALALALLVVALALLGLRLTRGGYGSQVAASGLVVVTLTFILLPQSLEFFTAPTDPTRWHNAALRWRALSLTALLATLTLLPRQPTPRR</sequence>
<keyword evidence="1" id="KW-1133">Transmembrane helix</keyword>
<evidence type="ECO:0000313" key="2">
    <source>
        <dbReference type="EMBL" id="AXG79399.1"/>
    </source>
</evidence>
<dbReference type="OrthoDB" id="10017166at2"/>
<evidence type="ECO:0000256" key="1">
    <source>
        <dbReference type="SAM" id="Phobius"/>
    </source>
</evidence>
<feature type="transmembrane region" description="Helical" evidence="1">
    <location>
        <begin position="112"/>
        <end position="131"/>
    </location>
</feature>
<reference evidence="3" key="1">
    <citation type="submission" date="2018-07" db="EMBL/GenBank/DDBJ databases">
        <authorList>
            <person name="Zhao J."/>
        </authorList>
    </citation>
    <scope>NUCLEOTIDE SEQUENCE [LARGE SCALE GENOMIC DNA]</scope>
    <source>
        <strain evidence="3">GSSD-12</strain>
    </source>
</reference>
<protein>
    <submittedName>
        <fullName evidence="2">Uncharacterized protein</fullName>
    </submittedName>
</protein>
<keyword evidence="3" id="KW-1185">Reference proteome</keyword>
<dbReference type="Proteomes" id="UP000253868">
    <property type="component" value="Chromosome"/>
</dbReference>
<feature type="transmembrane region" description="Helical" evidence="1">
    <location>
        <begin position="75"/>
        <end position="100"/>
    </location>
</feature>
<dbReference type="EMBL" id="CP031194">
    <property type="protein sequence ID" value="AXG79399.1"/>
    <property type="molecule type" value="Genomic_DNA"/>
</dbReference>
<accession>A0A345HRS5</accession>
<feature type="transmembrane region" description="Helical" evidence="1">
    <location>
        <begin position="138"/>
        <end position="157"/>
    </location>
</feature>
<dbReference type="KEGG" id="spad:DVK44_19035"/>
<name>A0A345HRS5_9ACTN</name>
<keyword evidence="1" id="KW-0812">Transmembrane</keyword>
<keyword evidence="1" id="KW-0472">Membrane</keyword>
<dbReference type="RefSeq" id="WP_114660729.1">
    <property type="nucleotide sequence ID" value="NZ_CP031194.1"/>
</dbReference>
<feature type="transmembrane region" description="Helical" evidence="1">
    <location>
        <begin position="7"/>
        <end position="26"/>
    </location>
</feature>